<evidence type="ECO:0000256" key="2">
    <source>
        <dbReference type="SAM" id="MobiDB-lite"/>
    </source>
</evidence>
<dbReference type="AlphaFoldDB" id="A0A9E7GM87"/>
<gene>
    <name evidence="4" type="ORF">MUK42_11392</name>
</gene>
<keyword evidence="1" id="KW-0863">Zinc-finger</keyword>
<feature type="region of interest" description="Disordered" evidence="2">
    <location>
        <begin position="338"/>
        <end position="362"/>
    </location>
</feature>
<evidence type="ECO:0000313" key="4">
    <source>
        <dbReference type="EMBL" id="URE14697.1"/>
    </source>
</evidence>
<keyword evidence="1" id="KW-0479">Metal-binding</keyword>
<dbReference type="GO" id="GO:0008270">
    <property type="term" value="F:zinc ion binding"/>
    <property type="evidence" value="ECO:0007669"/>
    <property type="project" value="UniProtKB-KW"/>
</dbReference>
<accession>A0A9E7GM87</accession>
<evidence type="ECO:0000259" key="3">
    <source>
        <dbReference type="PROSITE" id="PS50119"/>
    </source>
</evidence>
<name>A0A9E7GM87_9LILI</name>
<dbReference type="InterPro" id="IPR000315">
    <property type="entry name" value="Znf_B-box"/>
</dbReference>
<evidence type="ECO:0000313" key="5">
    <source>
        <dbReference type="Proteomes" id="UP001055439"/>
    </source>
</evidence>
<protein>
    <submittedName>
        <fullName evidence="4">Zinc-binding protein</fullName>
    </submittedName>
</protein>
<keyword evidence="5" id="KW-1185">Reference proteome</keyword>
<dbReference type="PANTHER" id="PTHR31065">
    <property type="entry name" value="PLATZ TRANSCRIPTION FACTOR FAMILY PROTEIN"/>
    <property type="match status" value="1"/>
</dbReference>
<organism evidence="4 5">
    <name type="scientific">Musa troglodytarum</name>
    <name type="common">fe'i banana</name>
    <dbReference type="NCBI Taxonomy" id="320322"/>
    <lineage>
        <taxon>Eukaryota</taxon>
        <taxon>Viridiplantae</taxon>
        <taxon>Streptophyta</taxon>
        <taxon>Embryophyta</taxon>
        <taxon>Tracheophyta</taxon>
        <taxon>Spermatophyta</taxon>
        <taxon>Magnoliopsida</taxon>
        <taxon>Liliopsida</taxon>
        <taxon>Zingiberales</taxon>
        <taxon>Musaceae</taxon>
        <taxon>Musa</taxon>
    </lineage>
</organism>
<feature type="compositionally biased region" description="Polar residues" evidence="2">
    <location>
        <begin position="343"/>
        <end position="353"/>
    </location>
</feature>
<dbReference type="CDD" id="cd19756">
    <property type="entry name" value="Bbox2"/>
    <property type="match status" value="1"/>
</dbReference>
<dbReference type="Proteomes" id="UP001055439">
    <property type="component" value="Chromosome 7"/>
</dbReference>
<reference evidence="4" key="1">
    <citation type="submission" date="2022-05" db="EMBL/GenBank/DDBJ databases">
        <title>The Musa troglodytarum L. genome provides insights into the mechanism of non-climacteric behaviour and enrichment of carotenoids.</title>
        <authorList>
            <person name="Wang J."/>
        </authorList>
    </citation>
    <scope>NUCLEOTIDE SEQUENCE</scope>
    <source>
        <tissue evidence="4">Leaf</tissue>
    </source>
</reference>
<feature type="region of interest" description="Disordered" evidence="2">
    <location>
        <begin position="1"/>
        <end position="33"/>
    </location>
</feature>
<sequence>MHTPQWPRNAGDSPDEGGPDGHARRNVATAEPSCRAEQPQLFASHVTACFPGPHAITLRKLKQLCTFSFAATTKEIWEGTRRVGPGGEPHGEHRTAPAAPTALSNGRRRPPDRAEISPPAPPQPSLTTWVPPAPPVSSNWNVGYAFHYKKKSVIKTQAEESLLGKIRGRGRRRSAAEAGGSGWVELLLRSKFFGVCEEHKETRKSEENIYCVDCGRRMCPHCVAGPACPHRGHRLLQIRRYVYQDVVRVHDMQKLLDCSRVQPYTVNGAKVVLLNPRTQSKPSKSNAGGSACEICRRSISEPNRCCSIACMVDVEGVAARGPVGCNPSEPYLPTLTAGLEGSESPSCSVSPQPSDAGPDDFHPWITEAPCRKVHRRKGCPRRAPLL</sequence>
<feature type="region of interest" description="Disordered" evidence="2">
    <location>
        <begin position="78"/>
        <end position="129"/>
    </location>
</feature>
<evidence type="ECO:0000256" key="1">
    <source>
        <dbReference type="PROSITE-ProRule" id="PRU00024"/>
    </source>
</evidence>
<dbReference type="PROSITE" id="PS50119">
    <property type="entry name" value="ZF_BBOX"/>
    <property type="match status" value="1"/>
</dbReference>
<keyword evidence="1" id="KW-0862">Zinc</keyword>
<dbReference type="EMBL" id="CP097509">
    <property type="protein sequence ID" value="URE14697.1"/>
    <property type="molecule type" value="Genomic_DNA"/>
</dbReference>
<dbReference type="InterPro" id="IPR006734">
    <property type="entry name" value="PLATZ"/>
</dbReference>
<proteinExistence type="predicted"/>
<dbReference type="SUPFAM" id="SSF57845">
    <property type="entry name" value="B-box zinc-binding domain"/>
    <property type="match status" value="1"/>
</dbReference>
<feature type="domain" description="B box-type" evidence="3">
    <location>
        <begin position="195"/>
        <end position="238"/>
    </location>
</feature>
<dbReference type="PANTHER" id="PTHR31065:SF90">
    <property type="entry name" value="(WILD MALAYSIAN BANANA) HYPOTHETICAL PROTEIN"/>
    <property type="match status" value="1"/>
</dbReference>
<dbReference type="OrthoDB" id="724537at2759"/>
<dbReference type="Pfam" id="PF04640">
    <property type="entry name" value="PLATZ"/>
    <property type="match status" value="1"/>
</dbReference>